<keyword evidence="2" id="KW-1185">Reference proteome</keyword>
<organism evidence="1 2">
    <name type="scientific">Clostridium moutaii</name>
    <dbReference type="NCBI Taxonomy" id="3240932"/>
    <lineage>
        <taxon>Bacteria</taxon>
        <taxon>Bacillati</taxon>
        <taxon>Bacillota</taxon>
        <taxon>Clostridia</taxon>
        <taxon>Eubacteriales</taxon>
        <taxon>Clostridiaceae</taxon>
        <taxon>Clostridium</taxon>
    </lineage>
</organism>
<evidence type="ECO:0000313" key="2">
    <source>
        <dbReference type="Proteomes" id="UP001564657"/>
    </source>
</evidence>
<dbReference type="RefSeq" id="WP_369705388.1">
    <property type="nucleotide sequence ID" value="NZ_JBGEWD010000019.1"/>
</dbReference>
<dbReference type="Proteomes" id="UP001564657">
    <property type="component" value="Unassembled WGS sequence"/>
</dbReference>
<accession>A0ABV4BRU8</accession>
<gene>
    <name evidence="1" type="ORF">AB8U03_15030</name>
</gene>
<sequence>MNKIKFIYDLIGSVKQKEDIKGSFNMSGIKGGNKVFEVNNNFEKENTKEKLKSSFNQEILFDGKKLRRNFCTELEGFSQDEKKLHHSFMSHIHNGFHIHEHNEFHIHELNHENKLNKIKLLFGMLNDMEIEKDQENGYTLSLISDKVSEDVKKLLLEIINNHAKEDSNCIHNNPIHHQHHNLHENCNFGDTHDKFHDFMKQFHESKDFRFQIKMSINDNYEVKKSIMKIESHQSQMELNVNVNLA</sequence>
<dbReference type="EMBL" id="JBGEWD010000019">
    <property type="protein sequence ID" value="MEY8001493.1"/>
    <property type="molecule type" value="Genomic_DNA"/>
</dbReference>
<name>A0ABV4BRU8_9CLOT</name>
<proteinExistence type="predicted"/>
<reference evidence="1 2" key="1">
    <citation type="submission" date="2024-08" db="EMBL/GenBank/DDBJ databases">
        <title>Clostridium lapicellarii sp. nov., and Clostridium renhuaiense sp. nov., two species isolated from the mud in a fermentation cellar used for producing sauce-flavour Chinese liquors.</title>
        <authorList>
            <person name="Yang F."/>
            <person name="Wang H."/>
            <person name="Chen L.Q."/>
            <person name="Zhou N."/>
            <person name="Lu J.J."/>
            <person name="Pu X.X."/>
            <person name="Wan B."/>
            <person name="Wang L."/>
            <person name="Liu S.J."/>
        </authorList>
    </citation>
    <scope>NUCLEOTIDE SEQUENCE [LARGE SCALE GENOMIC DNA]</scope>
    <source>
        <strain evidence="1 2">MT-5</strain>
    </source>
</reference>
<evidence type="ECO:0000313" key="1">
    <source>
        <dbReference type="EMBL" id="MEY8001493.1"/>
    </source>
</evidence>
<protein>
    <submittedName>
        <fullName evidence="1">Uncharacterized protein</fullName>
    </submittedName>
</protein>
<comment type="caution">
    <text evidence="1">The sequence shown here is derived from an EMBL/GenBank/DDBJ whole genome shotgun (WGS) entry which is preliminary data.</text>
</comment>